<dbReference type="InterPro" id="IPR036875">
    <property type="entry name" value="Znf_CCHC_sf"/>
</dbReference>
<comment type="caution">
    <text evidence="2">The sequence shown here is derived from an EMBL/GenBank/DDBJ whole genome shotgun (WGS) entry which is preliminary data.</text>
</comment>
<organism evidence="2 3">
    <name type="scientific">Lepraria finkii</name>
    <dbReference type="NCBI Taxonomy" id="1340010"/>
    <lineage>
        <taxon>Eukaryota</taxon>
        <taxon>Fungi</taxon>
        <taxon>Dikarya</taxon>
        <taxon>Ascomycota</taxon>
        <taxon>Pezizomycotina</taxon>
        <taxon>Lecanoromycetes</taxon>
        <taxon>OSLEUM clade</taxon>
        <taxon>Lecanoromycetidae</taxon>
        <taxon>Lecanorales</taxon>
        <taxon>Lecanorineae</taxon>
        <taxon>Stereocaulaceae</taxon>
        <taxon>Lepraria</taxon>
    </lineage>
</organism>
<accession>A0ABR4B7H1</accession>
<evidence type="ECO:0000313" key="3">
    <source>
        <dbReference type="Proteomes" id="UP001590951"/>
    </source>
</evidence>
<dbReference type="EMBL" id="JBHFEH010000020">
    <property type="protein sequence ID" value="KAL2053565.1"/>
    <property type="molecule type" value="Genomic_DNA"/>
</dbReference>
<protein>
    <recommendedName>
        <fullName evidence="1">CCHC-type domain-containing protein</fullName>
    </recommendedName>
</protein>
<keyword evidence="3" id="KW-1185">Reference proteome</keyword>
<evidence type="ECO:0000313" key="2">
    <source>
        <dbReference type="EMBL" id="KAL2053565.1"/>
    </source>
</evidence>
<dbReference type="Proteomes" id="UP001590951">
    <property type="component" value="Unassembled WGS sequence"/>
</dbReference>
<reference evidence="2 3" key="1">
    <citation type="submission" date="2024-09" db="EMBL/GenBank/DDBJ databases">
        <title>Rethinking Asexuality: The Enigmatic Case of Functional Sexual Genes in Lepraria (Stereocaulaceae).</title>
        <authorList>
            <person name="Doellman M."/>
            <person name="Sun Y."/>
            <person name="Barcenas-Pena A."/>
            <person name="Lumbsch H.T."/>
            <person name="Grewe F."/>
        </authorList>
    </citation>
    <scope>NUCLEOTIDE SEQUENCE [LARGE SCALE GENOMIC DNA]</scope>
    <source>
        <strain evidence="2 3">Grewe 0041</strain>
    </source>
</reference>
<feature type="domain" description="CCHC-type" evidence="1">
    <location>
        <begin position="128"/>
        <end position="144"/>
    </location>
</feature>
<dbReference type="InterPro" id="IPR001878">
    <property type="entry name" value="Znf_CCHC"/>
</dbReference>
<name>A0ABR4B7H1_9LECA</name>
<sequence length="232" mass="26323">MIHGSNQATNALLTDFEASIVPEPNSQENRPGFSNAHVKWLYTWMEKGGEVARYEQFESQPGKELEDQEILKRLHTNQNIETIKKGPALPPASKTVPKEKVVTRYHCKEAGHIKRACPKKPARGPPGPCPKCRETGHWSKYCEFSSDWTIFSGRFMLKDQCGYKHTLPLRKITCDEVGAEGSGQYDFFASARVLDWDLAKRRTAQGWLCEKKCEQYMDAFKGSESTCLATEM</sequence>
<dbReference type="SUPFAM" id="SSF57756">
    <property type="entry name" value="Retrovirus zinc finger-like domains"/>
    <property type="match status" value="1"/>
</dbReference>
<gene>
    <name evidence="2" type="ORF">ABVK25_006218</name>
</gene>
<dbReference type="Gene3D" id="4.10.60.10">
    <property type="entry name" value="Zinc finger, CCHC-type"/>
    <property type="match status" value="1"/>
</dbReference>
<dbReference type="Pfam" id="PF00098">
    <property type="entry name" value="zf-CCHC"/>
    <property type="match status" value="1"/>
</dbReference>
<feature type="domain" description="CCHC-type" evidence="1">
    <location>
        <begin position="103"/>
        <end position="119"/>
    </location>
</feature>
<evidence type="ECO:0000259" key="1">
    <source>
        <dbReference type="SMART" id="SM00343"/>
    </source>
</evidence>
<proteinExistence type="predicted"/>
<dbReference type="SMART" id="SM00343">
    <property type="entry name" value="ZnF_C2HC"/>
    <property type="match status" value="2"/>
</dbReference>